<dbReference type="PANTHER" id="PTHR30024">
    <property type="entry name" value="ALIPHATIC SULFONATES-BINDING PROTEIN-RELATED"/>
    <property type="match status" value="1"/>
</dbReference>
<gene>
    <name evidence="5" type="ORF">FPZ12_004130</name>
</gene>
<feature type="domain" description="SsuA/THI5-like" evidence="4">
    <location>
        <begin position="71"/>
        <end position="294"/>
    </location>
</feature>
<sequence>MWTVVRCSSLRKTESVVTAVVNRQRRPGALGARVVAFVVLLCAGLLAGCGPDEPDGVTHVSVGVGGSIFDTPMRMAEEKGFFRAAGLDVEFVNLTASLYAAALQSDSVQFINDSPTDFLTAVSRKIPEIAVGMDGAGSPLGLIVSTRFAQEHGLTAQSPPEVVAKALIGSTGGASSNTTKGQAGIFLREYGVDPAAVHYVMLPSPAADKASLHNNQIDWFVTSEPTPLAVQDAGDGIVVASPGSVPAWSTARSGYGQLVVVRQSYADENSDLVRRFIKAVQDGSAYTRAHESEAVEVMSKTLTSVAKPTLLASLRLVDFPETGAMDEQGWTTSMSFISQEGAFPKGTKLTQENWTNEYLP</sequence>
<protein>
    <submittedName>
        <fullName evidence="5">ABC transporter substrate-binding protein</fullName>
    </submittedName>
</protein>
<dbReference type="SUPFAM" id="SSF53850">
    <property type="entry name" value="Periplasmic binding protein-like II"/>
    <property type="match status" value="1"/>
</dbReference>
<dbReference type="EMBL" id="VMNW02000003">
    <property type="protein sequence ID" value="KAA9166136.1"/>
    <property type="molecule type" value="Genomic_DNA"/>
</dbReference>
<dbReference type="Pfam" id="PF09084">
    <property type="entry name" value="NMT1"/>
    <property type="match status" value="1"/>
</dbReference>
<name>A0A5N0VIQ0_9PSEU</name>
<organism evidence="5 6">
    <name type="scientific">Amycolatopsis acidicola</name>
    <dbReference type="NCBI Taxonomy" id="2596893"/>
    <lineage>
        <taxon>Bacteria</taxon>
        <taxon>Bacillati</taxon>
        <taxon>Actinomycetota</taxon>
        <taxon>Actinomycetes</taxon>
        <taxon>Pseudonocardiales</taxon>
        <taxon>Pseudonocardiaceae</taxon>
        <taxon>Amycolatopsis</taxon>
    </lineage>
</organism>
<evidence type="ECO:0000256" key="1">
    <source>
        <dbReference type="ARBA" id="ARBA00004418"/>
    </source>
</evidence>
<comment type="similarity">
    <text evidence="2">Belongs to the bacterial solute-binding protein SsuA/TauA family.</text>
</comment>
<comment type="subcellular location">
    <subcellularLocation>
        <location evidence="1">Periplasm</location>
    </subcellularLocation>
</comment>
<dbReference type="GO" id="GO:0042918">
    <property type="term" value="P:alkanesulfonate transmembrane transport"/>
    <property type="evidence" value="ECO:0007669"/>
    <property type="project" value="TreeGrafter"/>
</dbReference>
<dbReference type="InterPro" id="IPR015168">
    <property type="entry name" value="SsuA/THI5"/>
</dbReference>
<evidence type="ECO:0000313" key="5">
    <source>
        <dbReference type="EMBL" id="KAA9166136.1"/>
    </source>
</evidence>
<comment type="caution">
    <text evidence="5">The sequence shown here is derived from an EMBL/GenBank/DDBJ whole genome shotgun (WGS) entry which is preliminary data.</text>
</comment>
<evidence type="ECO:0000256" key="2">
    <source>
        <dbReference type="ARBA" id="ARBA00010742"/>
    </source>
</evidence>
<dbReference type="PANTHER" id="PTHR30024:SF47">
    <property type="entry name" value="TAURINE-BINDING PERIPLASMIC PROTEIN"/>
    <property type="match status" value="1"/>
</dbReference>
<keyword evidence="3" id="KW-0732">Signal</keyword>
<dbReference type="OrthoDB" id="5348911at2"/>
<dbReference type="Proteomes" id="UP000319769">
    <property type="component" value="Unassembled WGS sequence"/>
</dbReference>
<dbReference type="Gene3D" id="3.40.190.10">
    <property type="entry name" value="Periplasmic binding protein-like II"/>
    <property type="match status" value="2"/>
</dbReference>
<dbReference type="AlphaFoldDB" id="A0A5N0VIQ0"/>
<proteinExistence type="inferred from homology"/>
<keyword evidence="6" id="KW-1185">Reference proteome</keyword>
<dbReference type="GO" id="GO:0042597">
    <property type="term" value="C:periplasmic space"/>
    <property type="evidence" value="ECO:0007669"/>
    <property type="project" value="UniProtKB-SubCell"/>
</dbReference>
<evidence type="ECO:0000313" key="6">
    <source>
        <dbReference type="Proteomes" id="UP000319769"/>
    </source>
</evidence>
<evidence type="ECO:0000259" key="4">
    <source>
        <dbReference type="Pfam" id="PF09084"/>
    </source>
</evidence>
<evidence type="ECO:0000256" key="3">
    <source>
        <dbReference type="ARBA" id="ARBA00022729"/>
    </source>
</evidence>
<reference evidence="5" key="1">
    <citation type="submission" date="2019-09" db="EMBL/GenBank/DDBJ databases">
        <authorList>
            <person name="Teo W.F.A."/>
            <person name="Duangmal K."/>
        </authorList>
    </citation>
    <scope>NUCLEOTIDE SEQUENCE [LARGE SCALE GENOMIC DNA]</scope>
    <source>
        <strain evidence="5">K81G1</strain>
    </source>
</reference>
<accession>A0A5N0VIQ0</accession>